<feature type="transmembrane region" description="Helical" evidence="1">
    <location>
        <begin position="94"/>
        <end position="118"/>
    </location>
</feature>
<feature type="transmembrane region" description="Helical" evidence="1">
    <location>
        <begin position="55"/>
        <end position="73"/>
    </location>
</feature>
<protein>
    <submittedName>
        <fullName evidence="2">Uncharacterized protein</fullName>
    </submittedName>
</protein>
<evidence type="ECO:0000313" key="2">
    <source>
        <dbReference type="EMBL" id="QGZ96746.1"/>
    </source>
</evidence>
<reference evidence="3" key="1">
    <citation type="submission" date="2019-12" db="EMBL/GenBank/DDBJ databases">
        <title>Complete genome of Terracaulis silvestris 0127_4.</title>
        <authorList>
            <person name="Vieira S."/>
            <person name="Riedel T."/>
            <person name="Sproer C."/>
            <person name="Pascual J."/>
            <person name="Boedeker C."/>
            <person name="Overmann J."/>
        </authorList>
    </citation>
    <scope>NUCLEOTIDE SEQUENCE [LARGE SCALE GENOMIC DNA]</scope>
    <source>
        <strain evidence="3">0127_4</strain>
    </source>
</reference>
<dbReference type="Proteomes" id="UP000431269">
    <property type="component" value="Chromosome"/>
</dbReference>
<evidence type="ECO:0000313" key="3">
    <source>
        <dbReference type="Proteomes" id="UP000431269"/>
    </source>
</evidence>
<gene>
    <name evidence="2" type="ORF">DSM104635_03607</name>
</gene>
<evidence type="ECO:0000256" key="1">
    <source>
        <dbReference type="SAM" id="Phobius"/>
    </source>
</evidence>
<proteinExistence type="predicted"/>
<keyword evidence="3" id="KW-1185">Reference proteome</keyword>
<dbReference type="KEGG" id="tsv:DSM104635_03607"/>
<dbReference type="EMBL" id="CP047045">
    <property type="protein sequence ID" value="QGZ96746.1"/>
    <property type="molecule type" value="Genomic_DNA"/>
</dbReference>
<dbReference type="AlphaFoldDB" id="A0A6I6MTG9"/>
<accession>A0A6I6MTG9</accession>
<dbReference type="RefSeq" id="WP_158767518.1">
    <property type="nucleotide sequence ID" value="NZ_CP047045.1"/>
</dbReference>
<keyword evidence="1" id="KW-0472">Membrane</keyword>
<sequence length="144" mass="15320">MAGFLSSMFAEMGARRRRLRASLGDRGQGIAEFLVLAGLGVGSLGLFVREWMPGAAPWGFAVPFVFLIGYVLIDARRQAALAREGAAPEKVGVSYDWIALLWSFGCALAGAAAFVIAWSAEPPAPIDPNEWTPPETSVPVDISP</sequence>
<name>A0A6I6MTG9_9CAUL</name>
<keyword evidence="1" id="KW-1133">Transmembrane helix</keyword>
<keyword evidence="1" id="KW-0812">Transmembrane</keyword>
<organism evidence="2 3">
    <name type="scientific">Terricaulis silvestris</name>
    <dbReference type="NCBI Taxonomy" id="2686094"/>
    <lineage>
        <taxon>Bacteria</taxon>
        <taxon>Pseudomonadati</taxon>
        <taxon>Pseudomonadota</taxon>
        <taxon>Alphaproteobacteria</taxon>
        <taxon>Caulobacterales</taxon>
        <taxon>Caulobacteraceae</taxon>
        <taxon>Terricaulis</taxon>
    </lineage>
</organism>